<feature type="transmembrane region" description="Helical" evidence="1">
    <location>
        <begin position="129"/>
        <end position="149"/>
    </location>
</feature>
<sequence length="771" mass="80346">MSDAGVIRRPPVTRKSTNTTPAIAAVVVLSAAAAFLASSSPTASRWVDFLLLAVAGAIVALAASRAGDASLIWIGAVATLAAAPSWWTILAGAGFALALLSAAFRAPVWVRALAGALAFQALLRLPPVGPFGACSAIAVAACLPLLISGYRHCTSINRRRWGISIAAILVVLVIICSAAGIATLRAAPQLTQGADLARNAVQKAPTDEAAVTVEKLRNAERLFSQAQNSLQPWWVKPSLGVPILGQHVRAATVAATAGESLSSTAAATAEKIDGSQSLVSNGQVDISLLSSYRPIAEQAAQELQTAKREVSNLASGWLLPPVRQQLTNLTDELSSAAPAAATTAKVLRSTDGILGVNGPRTYLVLATNPAETRELGGFVGGYVLITVTNGRVELLQSGKASELNEALSAAAPKIGDAQFSNIYGRYQMDRYFNNVTAPADFSLAATAARDGFAAAAGTQVDGVILADPAGVAALLELTGAVDVPAAERTLDAKTVEQYLQADQYVQFEQDSSGRTDVLVDVARAVTEALFNRPLPGPAKIVSTLAPAVRGGHLMLISFDPQEQQTLAATGVSGAFGTTPGHDFLSVRGFNANANKIDSFLHRSINYSAEFDPRTGAVQATAQVVIRNDAPSSGLPPIVIGNGSVPAGNNKMVLAVHSALALKGLLVDGVATPVETHEEFGGYSYRFILEVPAGATMNLSYQLAGRINPGPEYRLDVSAQPMVNPDRYSLTVSDGEQFQASTSNQLDILKGQATGVVPSQWRTPVEVTFRPN</sequence>
<evidence type="ECO:0000256" key="1">
    <source>
        <dbReference type="SAM" id="Phobius"/>
    </source>
</evidence>
<accession>A0A6J6QLS1</accession>
<evidence type="ECO:0000313" key="3">
    <source>
        <dbReference type="EMBL" id="CAB4984709.1"/>
    </source>
</evidence>
<feature type="transmembrane region" description="Helical" evidence="1">
    <location>
        <begin position="72"/>
        <end position="99"/>
    </location>
</feature>
<gene>
    <name evidence="2" type="ORF">UFOPK2582_01508</name>
    <name evidence="3" type="ORF">UFOPK3914_01232</name>
</gene>
<keyword evidence="1" id="KW-0812">Transmembrane</keyword>
<dbReference type="InterPro" id="IPR025101">
    <property type="entry name" value="DUF4012"/>
</dbReference>
<name>A0A6J6QLS1_9ZZZZ</name>
<dbReference type="AlphaFoldDB" id="A0A6J6QLS1"/>
<dbReference type="EMBL" id="CAEZXS010000229">
    <property type="protein sequence ID" value="CAB4712741.1"/>
    <property type="molecule type" value="Genomic_DNA"/>
</dbReference>
<organism evidence="2">
    <name type="scientific">freshwater metagenome</name>
    <dbReference type="NCBI Taxonomy" id="449393"/>
    <lineage>
        <taxon>unclassified sequences</taxon>
        <taxon>metagenomes</taxon>
        <taxon>ecological metagenomes</taxon>
    </lineage>
</organism>
<proteinExistence type="predicted"/>
<keyword evidence="1" id="KW-1133">Transmembrane helix</keyword>
<protein>
    <submittedName>
        <fullName evidence="2">Unannotated protein</fullName>
    </submittedName>
</protein>
<reference evidence="2" key="1">
    <citation type="submission" date="2020-05" db="EMBL/GenBank/DDBJ databases">
        <authorList>
            <person name="Chiriac C."/>
            <person name="Salcher M."/>
            <person name="Ghai R."/>
            <person name="Kavagutti S V."/>
        </authorList>
    </citation>
    <scope>NUCLEOTIDE SEQUENCE</scope>
</reference>
<evidence type="ECO:0000313" key="2">
    <source>
        <dbReference type="EMBL" id="CAB4712741.1"/>
    </source>
</evidence>
<feature type="transmembrane region" description="Helical" evidence="1">
    <location>
        <begin position="49"/>
        <end position="66"/>
    </location>
</feature>
<keyword evidence="1" id="KW-0472">Membrane</keyword>
<dbReference type="Pfam" id="PF13196">
    <property type="entry name" value="DUF4012"/>
    <property type="match status" value="1"/>
</dbReference>
<feature type="transmembrane region" description="Helical" evidence="1">
    <location>
        <begin position="161"/>
        <end position="182"/>
    </location>
</feature>
<feature type="transmembrane region" description="Helical" evidence="1">
    <location>
        <begin position="20"/>
        <end position="37"/>
    </location>
</feature>
<dbReference type="EMBL" id="CAFBOG010000113">
    <property type="protein sequence ID" value="CAB4984709.1"/>
    <property type="molecule type" value="Genomic_DNA"/>
</dbReference>